<reference evidence="2 3" key="1">
    <citation type="submission" date="2017-07" db="EMBL/GenBank/DDBJ databases">
        <title>Amycolatopsis antarcticus sp. nov., isolated from the surface of an Antarcticus brown macroalga.</title>
        <authorList>
            <person name="Wang J."/>
            <person name="Leiva S."/>
            <person name="Huang J."/>
            <person name="Huang Y."/>
        </authorList>
    </citation>
    <scope>NUCLEOTIDE SEQUENCE [LARGE SCALE GENOMIC DNA]</scope>
    <source>
        <strain evidence="2 3">AU-G6</strain>
    </source>
</reference>
<organism evidence="2 3">
    <name type="scientific">Amycolatopsis antarctica</name>
    <dbReference type="NCBI Taxonomy" id="1854586"/>
    <lineage>
        <taxon>Bacteria</taxon>
        <taxon>Bacillati</taxon>
        <taxon>Actinomycetota</taxon>
        <taxon>Actinomycetes</taxon>
        <taxon>Pseudonocardiales</taxon>
        <taxon>Pseudonocardiaceae</taxon>
        <taxon>Amycolatopsis</taxon>
    </lineage>
</organism>
<dbReference type="GO" id="GO:0016020">
    <property type="term" value="C:membrane"/>
    <property type="evidence" value="ECO:0007669"/>
    <property type="project" value="TreeGrafter"/>
</dbReference>
<comment type="caution">
    <text evidence="2">The sequence shown here is derived from an EMBL/GenBank/DDBJ whole genome shotgun (WGS) entry which is preliminary data.</text>
</comment>
<evidence type="ECO:0000313" key="3">
    <source>
        <dbReference type="Proteomes" id="UP000242444"/>
    </source>
</evidence>
<name>A0A263D3M4_9PSEU</name>
<dbReference type="SUPFAM" id="SSF53474">
    <property type="entry name" value="alpha/beta-Hydrolases"/>
    <property type="match status" value="1"/>
</dbReference>
<evidence type="ECO:0000259" key="1">
    <source>
        <dbReference type="Pfam" id="PF00561"/>
    </source>
</evidence>
<dbReference type="PANTHER" id="PTHR43798">
    <property type="entry name" value="MONOACYLGLYCEROL LIPASE"/>
    <property type="match status" value="1"/>
</dbReference>
<dbReference type="Gene3D" id="3.40.50.1820">
    <property type="entry name" value="alpha/beta hydrolase"/>
    <property type="match status" value="1"/>
</dbReference>
<dbReference type="EMBL" id="NKYE01000006">
    <property type="protein sequence ID" value="OZM73082.1"/>
    <property type="molecule type" value="Genomic_DNA"/>
</dbReference>
<dbReference type="InterPro" id="IPR050266">
    <property type="entry name" value="AB_hydrolase_sf"/>
</dbReference>
<dbReference type="InParanoid" id="A0A263D3M4"/>
<accession>A0A263D3M4</accession>
<dbReference type="PANTHER" id="PTHR43798:SF33">
    <property type="entry name" value="HYDROLASE, PUTATIVE (AFU_ORTHOLOGUE AFUA_2G14860)-RELATED"/>
    <property type="match status" value="1"/>
</dbReference>
<gene>
    <name evidence="2" type="ORF">CFN78_12765</name>
</gene>
<dbReference type="InterPro" id="IPR029058">
    <property type="entry name" value="AB_hydrolase_fold"/>
</dbReference>
<dbReference type="Pfam" id="PF00561">
    <property type="entry name" value="Abhydrolase_1"/>
    <property type="match status" value="1"/>
</dbReference>
<sequence>MPGELVRVGGQDVHVLARRQGEGPTVVFENAMMCPSPEWAWVAGRLGPDVPYVAYDRPGTGWSSPAGPQSAKDLSARLLNLLTTLGMHTPYILVGHSVGGLLIRDFARRYPDSSAGLVFVDSSHPDQLARSAQQRNDLPWVRACSPRICVP</sequence>
<dbReference type="GO" id="GO:0003824">
    <property type="term" value="F:catalytic activity"/>
    <property type="evidence" value="ECO:0007669"/>
    <property type="project" value="UniProtKB-ARBA"/>
</dbReference>
<dbReference type="InterPro" id="IPR000073">
    <property type="entry name" value="AB_hydrolase_1"/>
</dbReference>
<keyword evidence="3" id="KW-1185">Reference proteome</keyword>
<proteinExistence type="predicted"/>
<evidence type="ECO:0000313" key="2">
    <source>
        <dbReference type="EMBL" id="OZM73082.1"/>
    </source>
</evidence>
<dbReference type="Proteomes" id="UP000242444">
    <property type="component" value="Unassembled WGS sequence"/>
</dbReference>
<dbReference type="AlphaFoldDB" id="A0A263D3M4"/>
<protein>
    <recommendedName>
        <fullName evidence="1">AB hydrolase-1 domain-containing protein</fullName>
    </recommendedName>
</protein>
<feature type="domain" description="AB hydrolase-1" evidence="1">
    <location>
        <begin position="52"/>
        <end position="132"/>
    </location>
</feature>